<evidence type="ECO:0000259" key="15">
    <source>
        <dbReference type="PROSITE" id="PS51198"/>
    </source>
</evidence>
<evidence type="ECO:0000256" key="9">
    <source>
        <dbReference type="ARBA" id="ARBA00023204"/>
    </source>
</evidence>
<dbReference type="Gene3D" id="3.90.320.10">
    <property type="match status" value="1"/>
</dbReference>
<gene>
    <name evidence="17" type="ORF">SAMN05444337_0854</name>
</gene>
<keyword evidence="8" id="KW-0238">DNA-binding</keyword>
<dbReference type="EMBL" id="FQZH01000001">
    <property type="protein sequence ID" value="SHI80854.1"/>
    <property type="molecule type" value="Genomic_DNA"/>
</dbReference>
<evidence type="ECO:0000256" key="8">
    <source>
        <dbReference type="ARBA" id="ARBA00023125"/>
    </source>
</evidence>
<accession>A0A1M6E5N4</accession>
<dbReference type="PANTHER" id="PTHR11070">
    <property type="entry name" value="UVRD / RECB / PCRA DNA HELICASE FAMILY MEMBER"/>
    <property type="match status" value="1"/>
</dbReference>
<feature type="binding site" evidence="14">
    <location>
        <begin position="11"/>
        <end position="18"/>
    </location>
    <ligand>
        <name>ATP</name>
        <dbReference type="ChEBI" id="CHEBI:30616"/>
    </ligand>
</feature>
<dbReference type="GO" id="GO:0016887">
    <property type="term" value="F:ATP hydrolysis activity"/>
    <property type="evidence" value="ECO:0007669"/>
    <property type="project" value="RHEA"/>
</dbReference>
<keyword evidence="6 17" id="KW-0269">Exonuclease</keyword>
<reference evidence="17 18" key="1">
    <citation type="submission" date="2016-11" db="EMBL/GenBank/DDBJ databases">
        <authorList>
            <person name="Jaros S."/>
            <person name="Januszkiewicz K."/>
            <person name="Wedrychowicz H."/>
        </authorList>
    </citation>
    <scope>NUCLEOTIDE SEQUENCE [LARGE SCALE GENOMIC DNA]</scope>
    <source>
        <strain evidence="17 18">DSM 22807</strain>
    </source>
</reference>
<dbReference type="OrthoDB" id="9810135at2"/>
<dbReference type="PROSITE" id="PS51198">
    <property type="entry name" value="UVRD_HELICASE_ATP_BIND"/>
    <property type="match status" value="1"/>
</dbReference>
<dbReference type="InterPro" id="IPR014016">
    <property type="entry name" value="UvrD-like_ATP-bd"/>
</dbReference>
<dbReference type="SUPFAM" id="SSF52540">
    <property type="entry name" value="P-loop containing nucleoside triphosphate hydrolases"/>
    <property type="match status" value="1"/>
</dbReference>
<keyword evidence="9" id="KW-0234">DNA repair</keyword>
<dbReference type="Pfam" id="PF00580">
    <property type="entry name" value="UvrD-helicase"/>
    <property type="match status" value="1"/>
</dbReference>
<dbReference type="GO" id="GO:0043138">
    <property type="term" value="F:3'-5' DNA helicase activity"/>
    <property type="evidence" value="ECO:0007669"/>
    <property type="project" value="UniProtKB-EC"/>
</dbReference>
<keyword evidence="1" id="KW-0540">Nuclease</keyword>
<dbReference type="InterPro" id="IPR011604">
    <property type="entry name" value="PDDEXK-like_dom_sf"/>
</dbReference>
<evidence type="ECO:0000259" key="16">
    <source>
        <dbReference type="PROSITE" id="PS51217"/>
    </source>
</evidence>
<keyword evidence="2 14" id="KW-0547">Nucleotide-binding</keyword>
<comment type="catalytic activity">
    <reaction evidence="13">
        <text>ATP + H2O = ADP + phosphate + H(+)</text>
        <dbReference type="Rhea" id="RHEA:13065"/>
        <dbReference type="ChEBI" id="CHEBI:15377"/>
        <dbReference type="ChEBI" id="CHEBI:15378"/>
        <dbReference type="ChEBI" id="CHEBI:30616"/>
        <dbReference type="ChEBI" id="CHEBI:43474"/>
        <dbReference type="ChEBI" id="CHEBI:456216"/>
        <dbReference type="EC" id="5.6.2.4"/>
    </reaction>
</comment>
<keyword evidence="7 14" id="KW-0067">ATP-binding</keyword>
<evidence type="ECO:0000256" key="7">
    <source>
        <dbReference type="ARBA" id="ARBA00022840"/>
    </source>
</evidence>
<proteinExistence type="predicted"/>
<dbReference type="InterPro" id="IPR014017">
    <property type="entry name" value="DNA_helicase_UvrD-like_C"/>
</dbReference>
<feature type="domain" description="UvrD-like helicase ATP-binding" evidence="15">
    <location>
        <begin position="1"/>
        <end position="467"/>
    </location>
</feature>
<dbReference type="InterPro" id="IPR000212">
    <property type="entry name" value="DNA_helicase_UvrD/REP"/>
</dbReference>
<evidence type="ECO:0000256" key="14">
    <source>
        <dbReference type="PROSITE-ProRule" id="PRU00560"/>
    </source>
</evidence>
<evidence type="ECO:0000256" key="6">
    <source>
        <dbReference type="ARBA" id="ARBA00022839"/>
    </source>
</evidence>
<keyword evidence="18" id="KW-1185">Reference proteome</keyword>
<evidence type="ECO:0000313" key="18">
    <source>
        <dbReference type="Proteomes" id="UP000184232"/>
    </source>
</evidence>
<evidence type="ECO:0000256" key="13">
    <source>
        <dbReference type="ARBA" id="ARBA00048988"/>
    </source>
</evidence>
<keyword evidence="10" id="KW-0413">Isomerase</keyword>
<keyword evidence="4 14" id="KW-0378">Hydrolase</keyword>
<feature type="domain" description="UvrD-like helicase C-terminal" evidence="16">
    <location>
        <begin position="468"/>
        <end position="742"/>
    </location>
</feature>
<dbReference type="GO" id="GO:0005524">
    <property type="term" value="F:ATP binding"/>
    <property type="evidence" value="ECO:0007669"/>
    <property type="project" value="UniProtKB-UniRule"/>
</dbReference>
<dbReference type="STRING" id="683124.SAMN05444337_0854"/>
<dbReference type="GO" id="GO:0003677">
    <property type="term" value="F:DNA binding"/>
    <property type="evidence" value="ECO:0007669"/>
    <property type="project" value="UniProtKB-KW"/>
</dbReference>
<evidence type="ECO:0000256" key="5">
    <source>
        <dbReference type="ARBA" id="ARBA00022806"/>
    </source>
</evidence>
<dbReference type="AlphaFoldDB" id="A0A1M6E5N4"/>
<evidence type="ECO:0000313" key="17">
    <source>
        <dbReference type="EMBL" id="SHI80854.1"/>
    </source>
</evidence>
<evidence type="ECO:0000256" key="10">
    <source>
        <dbReference type="ARBA" id="ARBA00023235"/>
    </source>
</evidence>
<evidence type="ECO:0000256" key="3">
    <source>
        <dbReference type="ARBA" id="ARBA00022763"/>
    </source>
</evidence>
<name>A0A1M6E5N4_9FLAO</name>
<comment type="catalytic activity">
    <reaction evidence="11">
        <text>Couples ATP hydrolysis with the unwinding of duplex DNA by translocating in the 3'-5' direction.</text>
        <dbReference type="EC" id="5.6.2.4"/>
    </reaction>
</comment>
<evidence type="ECO:0000256" key="1">
    <source>
        <dbReference type="ARBA" id="ARBA00022722"/>
    </source>
</evidence>
<organism evidence="17 18">
    <name type="scientific">Flavobacterium haoranii</name>
    <dbReference type="NCBI Taxonomy" id="683124"/>
    <lineage>
        <taxon>Bacteria</taxon>
        <taxon>Pseudomonadati</taxon>
        <taxon>Bacteroidota</taxon>
        <taxon>Flavobacteriia</taxon>
        <taxon>Flavobacteriales</taxon>
        <taxon>Flavobacteriaceae</taxon>
        <taxon>Flavobacterium</taxon>
    </lineage>
</organism>
<dbReference type="EC" id="5.6.2.4" evidence="12"/>
<dbReference type="PANTHER" id="PTHR11070:SF67">
    <property type="entry name" value="DNA 3'-5' HELICASE"/>
    <property type="match status" value="1"/>
</dbReference>
<evidence type="ECO:0000256" key="4">
    <source>
        <dbReference type="ARBA" id="ARBA00022801"/>
    </source>
</evidence>
<sequence length="1054" mass="121668">MKSHSFTIYNASAGSGKTFTLAKEYLKILFLSPNDDAYKRILAITFTNKAVEEMKSRILNSLLAFSKDVVDDDFQDLLEAIHIETGLSFATIRDKSKAIVKNIIHNYSSFGISTIDKFTLKVIRSFAQDLNLPSNFEVTLDTKSLLQEAVDLVISKVGEDEELTSFLVDFSKTKTDEDKNWDISYELYEIAELLTKEIHAKEVNQLDGKTFNDFVEVRLKLKHQKEALENEIIEIGLKSLKLIEANCVINSFYRSLVPNFLQKIASGNLSINTTVVKYLDGESSRYSKTTSAADKNWIDDNAIYILDQILKINELVGKLYFYSAFQKNITPLSLLNTINKEYKKIQEEQNTLSIADFNKIISDEIQDQPSPFIYEKLGEKYRHFFIDEFQDTSEMQWNNLIPLIDNALSSEDNGIKGSLMLVGDPKQSIYRWRGGKAEQFIELSKTQNPFSNKDKLVENLKTNYRSYSEVIDFNNKFFHHLANQFENLDYQKLYKETSIQEENNRKGGYVNLSFISTENEEFYDAEEEDLSYKNKLYLEKTLETIEKCLENGFQLGEIVLLTRAKREGVLLANFLTEKNIQILTSEALMLQNATEVRLLISALRFLNNPNDLESKAMILYFVAKYFQKELPVHDFIVHNLRLTEAETEANFKNLGISISFKTCRTKSLYEVVEILINAFLKEKSNNSYVQYFLDLVLERDAKNKSSVADFIDYWDKIGFEKSIPSPEGTNAIRIMTIHKSKGLEFPVVIYPFAEEDFSRNKSDKIWIDFEESNEFDLPKALVNKNKDVINYGESAQLVFEKVDQEQKFDTINVLYVALTRAKEQLYIISNKIVSKKGVINEKNLSYYFLEYLMSVNKFNDNILEYEFGSSKRISIYKTKESLQQNILNVENKLEFNQIKIAQKEALLWGTAQQEAINYGNTLHEIMALIYSKNDVEVALEKNIENGVITINESKAFRNTIQEIINHPELESFFDGKNKVLNEQLILDSEFGNLKPDKIVIQGTNVLILDYKTGEFSDNHKKQLEKYALTLQKMNFKVIKKVLVYTNQSIQVVLL</sequence>
<evidence type="ECO:0000256" key="2">
    <source>
        <dbReference type="ARBA" id="ARBA00022741"/>
    </source>
</evidence>
<dbReference type="GO" id="GO:0004527">
    <property type="term" value="F:exonuclease activity"/>
    <property type="evidence" value="ECO:0007669"/>
    <property type="project" value="UniProtKB-KW"/>
</dbReference>
<keyword evidence="3" id="KW-0227">DNA damage</keyword>
<evidence type="ECO:0000256" key="11">
    <source>
        <dbReference type="ARBA" id="ARBA00034617"/>
    </source>
</evidence>
<dbReference type="Gene3D" id="3.40.50.300">
    <property type="entry name" value="P-loop containing nucleotide triphosphate hydrolases"/>
    <property type="match status" value="4"/>
</dbReference>
<keyword evidence="5 14" id="KW-0347">Helicase</keyword>
<dbReference type="GO" id="GO:0000725">
    <property type="term" value="P:recombinational repair"/>
    <property type="evidence" value="ECO:0007669"/>
    <property type="project" value="TreeGrafter"/>
</dbReference>
<dbReference type="Pfam" id="PF13361">
    <property type="entry name" value="UvrD_C"/>
    <property type="match status" value="1"/>
</dbReference>
<dbReference type="InterPro" id="IPR027417">
    <property type="entry name" value="P-loop_NTPase"/>
</dbReference>
<dbReference type="GO" id="GO:0005829">
    <property type="term" value="C:cytosol"/>
    <property type="evidence" value="ECO:0007669"/>
    <property type="project" value="TreeGrafter"/>
</dbReference>
<protein>
    <recommendedName>
        <fullName evidence="12">DNA 3'-5' helicase</fullName>
        <ecNumber evidence="12">5.6.2.4</ecNumber>
    </recommendedName>
</protein>
<dbReference type="PROSITE" id="PS51217">
    <property type="entry name" value="UVRD_HELICASE_CTER"/>
    <property type="match status" value="1"/>
</dbReference>
<evidence type="ECO:0000256" key="12">
    <source>
        <dbReference type="ARBA" id="ARBA00034808"/>
    </source>
</evidence>
<dbReference type="Proteomes" id="UP000184232">
    <property type="component" value="Unassembled WGS sequence"/>
</dbReference>
<dbReference type="RefSeq" id="WP_143146175.1">
    <property type="nucleotide sequence ID" value="NZ_FQZH01000001.1"/>
</dbReference>